<sequence>MTPAVHFTVLGAGPAPATARPALLLRLGVTAGGGGRVEGVLARVQVRLAARERRYTPAEEERLQDVFGEPSRWGETAGDLLWSQEALVVPAFEADTAVDLPLACSYDVAVASGKFLAALETGEIPLRLLFSGMVFGWQPGQGMAIRPIAWEEEVTARVPVSAFRETLDRFFPGQAWIRMDRAVFDRLNRWRSRSGFATWEEALAALLAGQEGRNAHVGLAGE</sequence>
<dbReference type="EMBL" id="LR778114">
    <property type="protein sequence ID" value="CAB1129770.1"/>
    <property type="molecule type" value="Genomic_DNA"/>
</dbReference>
<protein>
    <submittedName>
        <fullName evidence="1">Uncharacterized protein</fullName>
    </submittedName>
</protein>
<organism evidence="1 2">
    <name type="scientific">Candidatus Hydrogenisulfobacillus filiaventi</name>
    <dbReference type="NCBI Taxonomy" id="2707344"/>
    <lineage>
        <taxon>Bacteria</taxon>
        <taxon>Bacillati</taxon>
        <taxon>Bacillota</taxon>
        <taxon>Clostridia</taxon>
        <taxon>Eubacteriales</taxon>
        <taxon>Clostridiales Family XVII. Incertae Sedis</taxon>
        <taxon>Candidatus Hydrogenisulfobacillus</taxon>
    </lineage>
</organism>
<evidence type="ECO:0000313" key="1">
    <source>
        <dbReference type="EMBL" id="CAB1129770.1"/>
    </source>
</evidence>
<dbReference type="InterPro" id="IPR045730">
    <property type="entry name" value="DUF6084"/>
</dbReference>
<dbReference type="KEGG" id="hfv:R50_2273"/>
<keyword evidence="2" id="KW-1185">Reference proteome</keyword>
<proteinExistence type="predicted"/>
<dbReference type="AlphaFoldDB" id="A0A6F8ZJK1"/>
<name>A0A6F8ZJK1_9FIRM</name>
<evidence type="ECO:0000313" key="2">
    <source>
        <dbReference type="Proteomes" id="UP000503399"/>
    </source>
</evidence>
<dbReference type="Pfam" id="PF19562">
    <property type="entry name" value="DUF6084"/>
    <property type="match status" value="1"/>
</dbReference>
<reference evidence="1 2" key="1">
    <citation type="submission" date="2020-02" db="EMBL/GenBank/DDBJ databases">
        <authorList>
            <person name="Hogendoorn C."/>
        </authorList>
    </citation>
    <scope>NUCLEOTIDE SEQUENCE [LARGE SCALE GENOMIC DNA]</scope>
    <source>
        <strain evidence="1">R501</strain>
    </source>
</reference>
<gene>
    <name evidence="1" type="ORF">R50_2273</name>
</gene>
<accession>A0A6F8ZJK1</accession>
<dbReference type="Proteomes" id="UP000503399">
    <property type="component" value="Chromosome"/>
</dbReference>